<evidence type="ECO:0000313" key="4">
    <source>
        <dbReference type="Proteomes" id="UP001221208"/>
    </source>
</evidence>
<dbReference type="Pfam" id="PF17131">
    <property type="entry name" value="LolA_like"/>
    <property type="match status" value="1"/>
</dbReference>
<keyword evidence="4" id="KW-1185">Reference proteome</keyword>
<name>A0ABT5K5B2_9BURK</name>
<dbReference type="RefSeq" id="WP_273671835.1">
    <property type="nucleotide sequence ID" value="NZ_JAQQXR010000005.1"/>
</dbReference>
<evidence type="ECO:0000259" key="2">
    <source>
        <dbReference type="Pfam" id="PF17131"/>
    </source>
</evidence>
<keyword evidence="3" id="KW-0449">Lipoprotein</keyword>
<proteinExistence type="predicted"/>
<feature type="domain" description="Uncharacterized protein TP-0789" evidence="2">
    <location>
        <begin position="75"/>
        <end position="257"/>
    </location>
</feature>
<dbReference type="Proteomes" id="UP001221208">
    <property type="component" value="Unassembled WGS sequence"/>
</dbReference>
<organism evidence="3 4">
    <name type="scientific">Janthinobacterium fluminis</name>
    <dbReference type="NCBI Taxonomy" id="2987524"/>
    <lineage>
        <taxon>Bacteria</taxon>
        <taxon>Pseudomonadati</taxon>
        <taxon>Pseudomonadota</taxon>
        <taxon>Betaproteobacteria</taxon>
        <taxon>Burkholderiales</taxon>
        <taxon>Oxalobacteraceae</taxon>
        <taxon>Janthinobacterium</taxon>
    </lineage>
</organism>
<sequence length="260" mass="29697">MGMHKSVLLAFALCCGGAWAAGNAERGLEVAREMDARDKGFGDYRMAMAMTLRDKQGSLSVRQMQGAVYETAKDGDKSLIVFQAPNDIRGTAFLTFAHGNRPDDQWLYLPAIKRTKRIASDNRMGSFMGSEFAFEDMGSQELDKYNYRLLGEEKLGDIAAFKLERTPKAEGSGYSRQVVWVDAQRYIPLRIDYYDRKNEPLKTLLYGAYQQFKNKYWRAEKMEMQNQQNGKSTTIAYSGYQFQVGVTEDHFDPQRLEHAH</sequence>
<reference evidence="3 4" key="1">
    <citation type="submission" date="2022-10" db="EMBL/GenBank/DDBJ databases">
        <title>Janthinobacterium sp. hw3 Genome sequencing.</title>
        <authorList>
            <person name="Park S."/>
        </authorList>
    </citation>
    <scope>NUCLEOTIDE SEQUENCE [LARGE SCALE GENOMIC DNA]</scope>
    <source>
        <strain evidence="4">hw3</strain>
    </source>
</reference>
<keyword evidence="1" id="KW-0732">Signal</keyword>
<dbReference type="EMBL" id="JAQQXR010000005">
    <property type="protein sequence ID" value="MDC8758952.1"/>
    <property type="molecule type" value="Genomic_DNA"/>
</dbReference>
<evidence type="ECO:0000256" key="1">
    <source>
        <dbReference type="SAM" id="SignalP"/>
    </source>
</evidence>
<protein>
    <submittedName>
        <fullName evidence="3">Outer membrane lipoprotein-sorting protein</fullName>
    </submittedName>
</protein>
<dbReference type="CDD" id="cd16329">
    <property type="entry name" value="LolA_like"/>
    <property type="match status" value="1"/>
</dbReference>
<gene>
    <name evidence="3" type="ORF">OIK44_15330</name>
</gene>
<evidence type="ECO:0000313" key="3">
    <source>
        <dbReference type="EMBL" id="MDC8758952.1"/>
    </source>
</evidence>
<accession>A0ABT5K5B2</accession>
<feature type="chain" id="PRO_5045409384" evidence="1">
    <location>
        <begin position="21"/>
        <end position="260"/>
    </location>
</feature>
<feature type="signal peptide" evidence="1">
    <location>
        <begin position="1"/>
        <end position="20"/>
    </location>
</feature>
<dbReference type="Gene3D" id="2.50.20.10">
    <property type="entry name" value="Lipoprotein localisation LolA/LolB/LppX"/>
    <property type="match status" value="1"/>
</dbReference>
<comment type="caution">
    <text evidence="3">The sequence shown here is derived from an EMBL/GenBank/DDBJ whole genome shotgun (WGS) entry which is preliminary data.</text>
</comment>
<dbReference type="InterPro" id="IPR033399">
    <property type="entry name" value="TP_0789-like"/>
</dbReference>